<name>A0A8B9SLU6_ANAPL</name>
<protein>
    <recommendedName>
        <fullName evidence="3">Secreted protein</fullName>
    </recommendedName>
</protein>
<reference evidence="1" key="2">
    <citation type="submission" date="2025-08" db="UniProtKB">
        <authorList>
            <consortium name="Ensembl"/>
        </authorList>
    </citation>
    <scope>IDENTIFICATION</scope>
</reference>
<reference evidence="1" key="3">
    <citation type="submission" date="2025-09" db="UniProtKB">
        <authorList>
            <consortium name="Ensembl"/>
        </authorList>
    </citation>
    <scope>IDENTIFICATION</scope>
</reference>
<organism evidence="1 2">
    <name type="scientific">Anas platyrhynchos</name>
    <name type="common">Mallard</name>
    <name type="synonym">Anas boschas</name>
    <dbReference type="NCBI Taxonomy" id="8839"/>
    <lineage>
        <taxon>Eukaryota</taxon>
        <taxon>Metazoa</taxon>
        <taxon>Chordata</taxon>
        <taxon>Craniata</taxon>
        <taxon>Vertebrata</taxon>
        <taxon>Euteleostomi</taxon>
        <taxon>Archelosauria</taxon>
        <taxon>Archosauria</taxon>
        <taxon>Dinosauria</taxon>
        <taxon>Saurischia</taxon>
        <taxon>Theropoda</taxon>
        <taxon>Coelurosauria</taxon>
        <taxon>Aves</taxon>
        <taxon>Neognathae</taxon>
        <taxon>Galloanserae</taxon>
        <taxon>Anseriformes</taxon>
        <taxon>Anatidae</taxon>
        <taxon>Anatinae</taxon>
        <taxon>Anas</taxon>
    </lineage>
</organism>
<dbReference type="Proteomes" id="UP000694400">
    <property type="component" value="Chromosome 6"/>
</dbReference>
<accession>A0A8B9SLU6</accession>
<sequence length="100" mass="11783">MQAVVIVGFLICMTQIKFVMKIKNPHRLHLNRQNSKSFVCQYKQLVSANHITVPLTKQTEDFFTRNCATTQVIQSKMRFSHREMVQRRFSPSRKNMPLTL</sequence>
<evidence type="ECO:0000313" key="1">
    <source>
        <dbReference type="Ensembl" id="ENSAPLP00020008165.1"/>
    </source>
</evidence>
<proteinExistence type="predicted"/>
<evidence type="ECO:0008006" key="3">
    <source>
        <dbReference type="Google" id="ProtNLM"/>
    </source>
</evidence>
<dbReference type="Ensembl" id="ENSAPLT00020008788.1">
    <property type="protein sequence ID" value="ENSAPLP00020008165.1"/>
    <property type="gene ID" value="ENSAPLG00020005995.1"/>
</dbReference>
<dbReference type="AlphaFoldDB" id="A0A8B9SLU6"/>
<evidence type="ECO:0000313" key="2">
    <source>
        <dbReference type="Proteomes" id="UP000694400"/>
    </source>
</evidence>
<reference evidence="1" key="1">
    <citation type="submission" date="2019-08" db="EMBL/GenBank/DDBJ databases">
        <title>Three high-quality genomes provides insights into domestication of ducks.</title>
        <authorList>
            <person name="Hou Z.C."/>
            <person name="Zhu F."/>
            <person name="Yin Z.T."/>
            <person name="Zhang F."/>
        </authorList>
    </citation>
    <scope>NUCLEOTIDE SEQUENCE [LARGE SCALE GENOMIC DNA]</scope>
</reference>